<keyword evidence="1 4" id="KW-0808">Transferase</keyword>
<comment type="caution">
    <text evidence="4">The sequence shown here is derived from an EMBL/GenBank/DDBJ whole genome shotgun (WGS) entry which is preliminary data.</text>
</comment>
<keyword evidence="5" id="KW-1185">Reference proteome</keyword>
<dbReference type="EMBL" id="JAUSTR010000006">
    <property type="protein sequence ID" value="MDQ0162722.1"/>
    <property type="molecule type" value="Genomic_DNA"/>
</dbReference>
<dbReference type="Pfam" id="PF01553">
    <property type="entry name" value="Acyltransferase"/>
    <property type="match status" value="1"/>
</dbReference>
<evidence type="ECO:0000256" key="1">
    <source>
        <dbReference type="ARBA" id="ARBA00022679"/>
    </source>
</evidence>
<feature type="domain" description="Phospholipid/glycerol acyltransferase" evidence="3">
    <location>
        <begin position="34"/>
        <end position="145"/>
    </location>
</feature>
<protein>
    <submittedName>
        <fullName evidence="4">1-acyl-sn-glycerol-3-phosphate acyltransferase</fullName>
        <ecNumber evidence="4">2.3.1.51</ecNumber>
    </submittedName>
</protein>
<sequence length="193" mass="22280">MLYQLLGWLAKMLLTKLGNFSITHKHVLPENQGYILTCSHKGWVDVVALSVALWPIPIHFMAKKELFQRKWIRKFLFALNAFPVNRENPSPKTIKLPVKLLKEGKIVGIFPSGTRTEEDLPFKRGAVTIANLANVPIVPAAYKGPKNLKELWKRKKIKIIFGEPIYFHKKMTKEELIEKTNELSLRIQQLEKI</sequence>
<dbReference type="PANTHER" id="PTHR10434">
    <property type="entry name" value="1-ACYL-SN-GLYCEROL-3-PHOSPHATE ACYLTRANSFERASE"/>
    <property type="match status" value="1"/>
</dbReference>
<dbReference type="SUPFAM" id="SSF69593">
    <property type="entry name" value="Glycerol-3-phosphate (1)-acyltransferase"/>
    <property type="match status" value="1"/>
</dbReference>
<evidence type="ECO:0000256" key="2">
    <source>
        <dbReference type="ARBA" id="ARBA00023315"/>
    </source>
</evidence>
<evidence type="ECO:0000313" key="4">
    <source>
        <dbReference type="EMBL" id="MDQ0162722.1"/>
    </source>
</evidence>
<reference evidence="4 5" key="1">
    <citation type="submission" date="2023-07" db="EMBL/GenBank/DDBJ databases">
        <title>Genomic Encyclopedia of Type Strains, Phase IV (KMG-IV): sequencing the most valuable type-strain genomes for metagenomic binning, comparative biology and taxonomic classification.</title>
        <authorList>
            <person name="Goeker M."/>
        </authorList>
    </citation>
    <scope>NUCLEOTIDE SEQUENCE [LARGE SCALE GENOMIC DNA]</scope>
    <source>
        <strain evidence="4 5">DSM 19092</strain>
    </source>
</reference>
<keyword evidence="2 4" id="KW-0012">Acyltransferase</keyword>
<organism evidence="4 5">
    <name type="scientific">Aeribacillus alveayuensis</name>
    <dbReference type="NCBI Taxonomy" id="279215"/>
    <lineage>
        <taxon>Bacteria</taxon>
        <taxon>Bacillati</taxon>
        <taxon>Bacillota</taxon>
        <taxon>Bacilli</taxon>
        <taxon>Bacillales</taxon>
        <taxon>Bacillaceae</taxon>
        <taxon>Aeribacillus</taxon>
    </lineage>
</organism>
<proteinExistence type="predicted"/>
<accession>A0ABT9VPE7</accession>
<dbReference type="Proteomes" id="UP001225646">
    <property type="component" value="Unassembled WGS sequence"/>
</dbReference>
<dbReference type="GO" id="GO:0003841">
    <property type="term" value="F:1-acylglycerol-3-phosphate O-acyltransferase activity"/>
    <property type="evidence" value="ECO:0007669"/>
    <property type="project" value="UniProtKB-EC"/>
</dbReference>
<name>A0ABT9VPE7_9BACI</name>
<gene>
    <name evidence="4" type="ORF">J2S06_001799</name>
</gene>
<evidence type="ECO:0000259" key="3">
    <source>
        <dbReference type="SMART" id="SM00563"/>
    </source>
</evidence>
<dbReference type="CDD" id="cd07989">
    <property type="entry name" value="LPLAT_AGPAT-like"/>
    <property type="match status" value="1"/>
</dbReference>
<dbReference type="SMART" id="SM00563">
    <property type="entry name" value="PlsC"/>
    <property type="match status" value="1"/>
</dbReference>
<dbReference type="PANTHER" id="PTHR10434:SF40">
    <property type="entry name" value="1-ACYL-SN-GLYCEROL-3-PHOSPHATE ACYLTRANSFERASE"/>
    <property type="match status" value="1"/>
</dbReference>
<evidence type="ECO:0000313" key="5">
    <source>
        <dbReference type="Proteomes" id="UP001225646"/>
    </source>
</evidence>
<dbReference type="InterPro" id="IPR002123">
    <property type="entry name" value="Plipid/glycerol_acylTrfase"/>
</dbReference>
<dbReference type="EC" id="2.3.1.51" evidence="4"/>